<sequence>MTDIVERGRITARVPLAVEAKLREAADLVGATVNQFLVQAALEKANEVIDRERFIAVTPRDAAFLLNLLDDPSPANAKLMRARERYHQARHERVLRNAAGHKTSSD</sequence>
<dbReference type="Proteomes" id="UP000269199">
    <property type="component" value="Chromosome"/>
</dbReference>
<proteinExistence type="inferred from homology"/>
<dbReference type="EMBL" id="CP024996">
    <property type="protein sequence ID" value="AYR23935.1"/>
    <property type="molecule type" value="Genomic_DNA"/>
</dbReference>
<organism evidence="3 4">
    <name type="scientific">Herbaspirillum rubrisubalbicans</name>
    <dbReference type="NCBI Taxonomy" id="80842"/>
    <lineage>
        <taxon>Bacteria</taxon>
        <taxon>Pseudomonadati</taxon>
        <taxon>Pseudomonadota</taxon>
        <taxon>Betaproteobacteria</taxon>
        <taxon>Burkholderiales</taxon>
        <taxon>Oxalobacteraceae</taxon>
        <taxon>Herbaspirillum</taxon>
    </lineage>
</organism>
<dbReference type="PANTHER" id="PTHR35401:SF2">
    <property type="entry name" value="ABC-TYPE TRANSPORT SYSTEM"/>
    <property type="match status" value="1"/>
</dbReference>
<dbReference type="GO" id="GO:0006355">
    <property type="term" value="P:regulation of DNA-templated transcription"/>
    <property type="evidence" value="ECO:0007669"/>
    <property type="project" value="InterPro"/>
</dbReference>
<evidence type="ECO:0000256" key="2">
    <source>
        <dbReference type="ARBA" id="ARBA00049988"/>
    </source>
</evidence>
<accession>A0AAD0UA82</accession>
<evidence type="ECO:0000256" key="1">
    <source>
        <dbReference type="ARBA" id="ARBA00022649"/>
    </source>
</evidence>
<comment type="similarity">
    <text evidence="2">Belongs to the TacA antitoxin family.</text>
</comment>
<dbReference type="RefSeq" id="WP_082686011.1">
    <property type="nucleotide sequence ID" value="NZ_CP024996.1"/>
</dbReference>
<dbReference type="PANTHER" id="PTHR35401">
    <property type="entry name" value="COPG FAMILY HELIX-TURN-HELIX PROTEIN-RELATED-RELATED"/>
    <property type="match status" value="1"/>
</dbReference>
<gene>
    <name evidence="3" type="ORF">RC54_08870</name>
</gene>
<evidence type="ECO:0000313" key="4">
    <source>
        <dbReference type="Proteomes" id="UP000269199"/>
    </source>
</evidence>
<dbReference type="Gene3D" id="1.10.1220.10">
    <property type="entry name" value="Met repressor-like"/>
    <property type="match status" value="1"/>
</dbReference>
<dbReference type="InterPro" id="IPR010985">
    <property type="entry name" value="Ribbon_hlx_hlx"/>
</dbReference>
<protein>
    <submittedName>
        <fullName evidence="3">DUF1778 domain-containing protein</fullName>
    </submittedName>
</protein>
<name>A0AAD0UA82_9BURK</name>
<dbReference type="InterPro" id="IPR013321">
    <property type="entry name" value="Arc_rbn_hlx_hlx"/>
</dbReference>
<dbReference type="InterPro" id="IPR014795">
    <property type="entry name" value="TacA_1-like"/>
</dbReference>
<keyword evidence="1" id="KW-1277">Toxin-antitoxin system</keyword>
<dbReference type="Pfam" id="PF08681">
    <property type="entry name" value="TacA1"/>
    <property type="match status" value="1"/>
</dbReference>
<dbReference type="SUPFAM" id="SSF47598">
    <property type="entry name" value="Ribbon-helix-helix"/>
    <property type="match status" value="1"/>
</dbReference>
<dbReference type="Gene3D" id="1.20.890.30">
    <property type="entry name" value="VCA0319-like"/>
    <property type="match status" value="1"/>
</dbReference>
<reference evidence="3 4" key="1">
    <citation type="submission" date="2017-11" db="EMBL/GenBank/DDBJ databases">
        <title>Complete genome sequence of Herbaspirillum rubrisubalbicans DSM 11543.</title>
        <authorList>
            <person name="Chen M."/>
            <person name="An Q."/>
        </authorList>
    </citation>
    <scope>NUCLEOTIDE SEQUENCE [LARGE SCALE GENOMIC DNA]</scope>
    <source>
        <strain evidence="3 4">DSM 11543</strain>
    </source>
</reference>
<dbReference type="AlphaFoldDB" id="A0AAD0UA82"/>
<evidence type="ECO:0000313" key="3">
    <source>
        <dbReference type="EMBL" id="AYR23935.1"/>
    </source>
</evidence>